<evidence type="ECO:0000313" key="8">
    <source>
        <dbReference type="Proteomes" id="UP000249396"/>
    </source>
</evidence>
<dbReference type="InterPro" id="IPR007430">
    <property type="entry name" value="VirB8"/>
</dbReference>
<evidence type="ECO:0000256" key="3">
    <source>
        <dbReference type="ARBA" id="ARBA00022989"/>
    </source>
</evidence>
<dbReference type="Pfam" id="PF04335">
    <property type="entry name" value="VirB8"/>
    <property type="match status" value="1"/>
</dbReference>
<dbReference type="Gene3D" id="3.10.450.230">
    <property type="entry name" value="VirB8 protein"/>
    <property type="match status" value="1"/>
</dbReference>
<proteinExistence type="predicted"/>
<dbReference type="InterPro" id="IPR035658">
    <property type="entry name" value="TrbF"/>
</dbReference>
<gene>
    <name evidence="7" type="ORF">DM484_29765</name>
</gene>
<evidence type="ECO:0000313" key="7">
    <source>
        <dbReference type="EMBL" id="PZN69413.1"/>
    </source>
</evidence>
<protein>
    <submittedName>
        <fullName evidence="7">Conjugal transfer protein TrbF</fullName>
    </submittedName>
</protein>
<dbReference type="EMBL" id="QJPH01000577">
    <property type="protein sequence ID" value="PZN69413.1"/>
    <property type="molecule type" value="Genomic_DNA"/>
</dbReference>
<evidence type="ECO:0000256" key="4">
    <source>
        <dbReference type="ARBA" id="ARBA00023136"/>
    </source>
</evidence>
<sequence>MIDHEDKMAETTENPYLNARRAWNEHVGDVVAARRAWQAAGFVSLLIALAAVGGVVYIGSQSKFVPYVIEVDKLGEAVAVQPAQKADPANERVIHAYVAAFINDARLVTPDIALQRAAIFRIYAMLSPNDPATQKMNQWLDSGGVTNPFKRAETETVGVQIETVIRQTETSWQVDWVETVRDRQGVVKAVPYRMRALVTVYLSPLSTKTSEEQIRRNPLGIYVSDYSWSKQN</sequence>
<organism evidence="7 8">
    <name type="scientific">Candidatus Methylumidiphilus alinenensis</name>
    <dbReference type="NCBI Taxonomy" id="2202197"/>
    <lineage>
        <taxon>Bacteria</taxon>
        <taxon>Pseudomonadati</taxon>
        <taxon>Pseudomonadota</taxon>
        <taxon>Gammaproteobacteria</taxon>
        <taxon>Methylococcales</taxon>
        <taxon>Candidatus Methylumidiphilus</taxon>
    </lineage>
</organism>
<evidence type="ECO:0000256" key="5">
    <source>
        <dbReference type="SAM" id="Phobius"/>
    </source>
</evidence>
<keyword evidence="4 5" id="KW-0472">Membrane</keyword>
<dbReference type="InterPro" id="IPR032710">
    <property type="entry name" value="NTF2-like_dom_sf"/>
</dbReference>
<comment type="subcellular location">
    <subcellularLocation>
        <location evidence="1">Membrane</location>
        <topology evidence="1">Single-pass membrane protein</topology>
    </subcellularLocation>
</comment>
<evidence type="ECO:0000256" key="1">
    <source>
        <dbReference type="ARBA" id="ARBA00004167"/>
    </source>
</evidence>
<keyword evidence="2 5" id="KW-0812">Transmembrane</keyword>
<feature type="domain" description="Bacterial virulence protein VirB8" evidence="6">
    <location>
        <begin position="19"/>
        <end position="230"/>
    </location>
</feature>
<comment type="caution">
    <text evidence="7">The sequence shown here is derived from an EMBL/GenBank/DDBJ whole genome shotgun (WGS) entry which is preliminary data.</text>
</comment>
<dbReference type="GO" id="GO:0016020">
    <property type="term" value="C:membrane"/>
    <property type="evidence" value="ECO:0007669"/>
    <property type="project" value="UniProtKB-SubCell"/>
</dbReference>
<dbReference type="AlphaFoldDB" id="A0A2W4QAY5"/>
<dbReference type="CDD" id="cd16425">
    <property type="entry name" value="TrbF"/>
    <property type="match status" value="1"/>
</dbReference>
<dbReference type="Proteomes" id="UP000249396">
    <property type="component" value="Unassembled WGS sequence"/>
</dbReference>
<dbReference type="NCBIfam" id="NF010462">
    <property type="entry name" value="PRK13887.1"/>
    <property type="match status" value="1"/>
</dbReference>
<evidence type="ECO:0000256" key="2">
    <source>
        <dbReference type="ARBA" id="ARBA00022692"/>
    </source>
</evidence>
<name>A0A2W4QAY5_9GAMM</name>
<accession>A0A2W4QAY5</accession>
<keyword evidence="3 5" id="KW-1133">Transmembrane helix</keyword>
<feature type="transmembrane region" description="Helical" evidence="5">
    <location>
        <begin position="36"/>
        <end position="58"/>
    </location>
</feature>
<evidence type="ECO:0000259" key="6">
    <source>
        <dbReference type="Pfam" id="PF04335"/>
    </source>
</evidence>
<dbReference type="SUPFAM" id="SSF54427">
    <property type="entry name" value="NTF2-like"/>
    <property type="match status" value="1"/>
</dbReference>
<reference evidence="7 8" key="1">
    <citation type="journal article" date="2018" name="Aquat. Microb. Ecol.">
        <title>Gammaproteobacterial methanotrophs dominate.</title>
        <authorList>
            <person name="Rissanen A.J."/>
            <person name="Saarenheimo J."/>
            <person name="Tiirola M."/>
            <person name="Peura S."/>
            <person name="Aalto S.L."/>
            <person name="Karvinen A."/>
            <person name="Nykanen H."/>
        </authorList>
    </citation>
    <scope>NUCLEOTIDE SEQUENCE [LARGE SCALE GENOMIC DNA]</scope>
    <source>
        <strain evidence="7">AMbin10</strain>
    </source>
</reference>